<dbReference type="PANTHER" id="PTHR33077">
    <property type="entry name" value="PROTEIN TIFY 4A-RELATED-RELATED"/>
    <property type="match status" value="1"/>
</dbReference>
<dbReference type="Pfam" id="PF09425">
    <property type="entry name" value="Jas_motif"/>
    <property type="match status" value="1"/>
</dbReference>
<dbReference type="AlphaFoldDB" id="A0A6J1IVD8"/>
<proteinExistence type="inferred from homology"/>
<dbReference type="PROSITE" id="PS51320">
    <property type="entry name" value="TIFY"/>
    <property type="match status" value="1"/>
</dbReference>
<evidence type="ECO:0000313" key="5">
    <source>
        <dbReference type="Proteomes" id="UP000504608"/>
    </source>
</evidence>
<protein>
    <recommendedName>
        <fullName evidence="2">Protein TIFY</fullName>
    </recommendedName>
    <alternativeName>
        <fullName evidence="2">Jasmonate ZIM domain-containing protein</fullName>
    </alternativeName>
</protein>
<dbReference type="Pfam" id="PF06200">
    <property type="entry name" value="tify"/>
    <property type="match status" value="1"/>
</dbReference>
<comment type="similarity">
    <text evidence="1 2">Belongs to the TIFY/JAZ family.</text>
</comment>
<dbReference type="InterPro" id="IPR040390">
    <property type="entry name" value="TIFY/JAZ"/>
</dbReference>
<evidence type="ECO:0000259" key="4">
    <source>
        <dbReference type="PROSITE" id="PS51320"/>
    </source>
</evidence>
<evidence type="ECO:0000256" key="2">
    <source>
        <dbReference type="RuleBase" id="RU369065"/>
    </source>
</evidence>
<dbReference type="GeneID" id="111479616"/>
<dbReference type="OrthoDB" id="1914366at2759"/>
<keyword evidence="2" id="KW-0539">Nucleus</keyword>
<feature type="region of interest" description="Disordered" evidence="3">
    <location>
        <begin position="58"/>
        <end position="97"/>
    </location>
</feature>
<reference evidence="6" key="1">
    <citation type="submission" date="2025-08" db="UniProtKB">
        <authorList>
            <consortium name="RefSeq"/>
        </authorList>
    </citation>
    <scope>IDENTIFICATION</scope>
    <source>
        <tissue evidence="6">Young leaves</tissue>
    </source>
</reference>
<name>A0A6J1IVD8_CUCMA</name>
<dbReference type="InterPro" id="IPR010399">
    <property type="entry name" value="Tify_dom"/>
</dbReference>
<accession>A0A6J1IVD8</accession>
<dbReference type="SMART" id="SM00979">
    <property type="entry name" value="TIFY"/>
    <property type="match status" value="1"/>
</dbReference>
<keyword evidence="2" id="KW-1184">Jasmonic acid signaling pathway</keyword>
<comment type="subcellular location">
    <subcellularLocation>
        <location evidence="2">Nucleus</location>
    </subcellularLocation>
</comment>
<dbReference type="GO" id="GO:0005634">
    <property type="term" value="C:nucleus"/>
    <property type="evidence" value="ECO:0007669"/>
    <property type="project" value="UniProtKB-SubCell"/>
</dbReference>
<evidence type="ECO:0000256" key="1">
    <source>
        <dbReference type="ARBA" id="ARBA00008614"/>
    </source>
</evidence>
<evidence type="ECO:0000313" key="6">
    <source>
        <dbReference type="RefSeq" id="XP_022980140.1"/>
    </source>
</evidence>
<dbReference type="RefSeq" id="XP_022980140.1">
    <property type="nucleotide sequence ID" value="XM_023124372.1"/>
</dbReference>
<dbReference type="GO" id="GO:2000022">
    <property type="term" value="P:regulation of jasmonic acid mediated signaling pathway"/>
    <property type="evidence" value="ECO:0007669"/>
    <property type="project" value="UniProtKB-UniRule"/>
</dbReference>
<dbReference type="InterPro" id="IPR018467">
    <property type="entry name" value="CCT_CS"/>
</dbReference>
<comment type="domain">
    <text evidence="2">The jas domain is required for interaction with COI1.</text>
</comment>
<dbReference type="GO" id="GO:0009611">
    <property type="term" value="P:response to wounding"/>
    <property type="evidence" value="ECO:0007669"/>
    <property type="project" value="UniProtKB-UniRule"/>
</dbReference>
<evidence type="ECO:0000256" key="3">
    <source>
        <dbReference type="SAM" id="MobiDB-lite"/>
    </source>
</evidence>
<keyword evidence="5" id="KW-1185">Reference proteome</keyword>
<dbReference type="Proteomes" id="UP000504608">
    <property type="component" value="Unplaced"/>
</dbReference>
<dbReference type="KEGG" id="cmax:111479616"/>
<dbReference type="GO" id="GO:0031347">
    <property type="term" value="P:regulation of defense response"/>
    <property type="evidence" value="ECO:0007669"/>
    <property type="project" value="UniProtKB-UniRule"/>
</dbReference>
<dbReference type="PANTHER" id="PTHR33077:SF5">
    <property type="entry name" value="PROTEIN TIFY 9"/>
    <property type="match status" value="1"/>
</dbReference>
<feature type="domain" description="Tify" evidence="4">
    <location>
        <begin position="102"/>
        <end position="136"/>
    </location>
</feature>
<organism evidence="5 6">
    <name type="scientific">Cucurbita maxima</name>
    <name type="common">Pumpkin</name>
    <name type="synonym">Winter squash</name>
    <dbReference type="NCBI Taxonomy" id="3661"/>
    <lineage>
        <taxon>Eukaryota</taxon>
        <taxon>Viridiplantae</taxon>
        <taxon>Streptophyta</taxon>
        <taxon>Embryophyta</taxon>
        <taxon>Tracheophyta</taxon>
        <taxon>Spermatophyta</taxon>
        <taxon>Magnoliopsida</taxon>
        <taxon>eudicotyledons</taxon>
        <taxon>Gunneridae</taxon>
        <taxon>Pentapetalae</taxon>
        <taxon>rosids</taxon>
        <taxon>fabids</taxon>
        <taxon>Cucurbitales</taxon>
        <taxon>Cucurbitaceae</taxon>
        <taxon>Cucurbiteae</taxon>
        <taxon>Cucurbita</taxon>
    </lineage>
</organism>
<gene>
    <name evidence="6" type="primary">LOC111479616</name>
</gene>
<comment type="function">
    <text evidence="2">Repressor of jasmonate responses.</text>
</comment>
<sequence>MSIVELDFFAMDNRSLNSDSNPTLFRRHRSFKDIQGAISKINPEILKSLIASGSTEHRSDFATPIPQKFPPLSLHRTPKVDQNLSTPPPVYSATTSRMSPEIASEKYPLTIFYNETVSVFHVSRDEAKNIMRFAEKGSGTGTGIGKGEAENGKPMAEITSNQHQQLVAFDSEDDEDLPLARKRSLQRFLERRKESGVMIYRLIPAVPYGCRF</sequence>